<protein>
    <recommendedName>
        <fullName evidence="5">BED-type domain-containing protein</fullName>
    </recommendedName>
</protein>
<keyword evidence="3" id="KW-0862">Zinc</keyword>
<dbReference type="Pfam" id="PF02892">
    <property type="entry name" value="zf-BED"/>
    <property type="match status" value="1"/>
</dbReference>
<dbReference type="GO" id="GO:0003677">
    <property type="term" value="F:DNA binding"/>
    <property type="evidence" value="ECO:0007669"/>
    <property type="project" value="InterPro"/>
</dbReference>
<reference evidence="6" key="1">
    <citation type="submission" date="2021-02" db="EMBL/GenBank/DDBJ databases">
        <authorList>
            <person name="Steward A R."/>
        </authorList>
    </citation>
    <scope>NUCLEOTIDE SEQUENCE</scope>
</reference>
<evidence type="ECO:0000256" key="3">
    <source>
        <dbReference type="ARBA" id="ARBA00022833"/>
    </source>
</evidence>
<dbReference type="OrthoDB" id="7699631at2759"/>
<dbReference type="InterPro" id="IPR036236">
    <property type="entry name" value="Znf_C2H2_sf"/>
</dbReference>
<sequence>MKPKTSEIWQYFVEVDDNYAKCKSCGKNYSRKGRTTTSLKGHLKSIHKEQFEELCKLEEQREKGKLQQTSSLTPLQQARRQLSLEESTKKIKCGILHTSKQRKWMMLSEK</sequence>
<dbReference type="EMBL" id="CAJOBZ010000070">
    <property type="protein sequence ID" value="CAF4947327.1"/>
    <property type="molecule type" value="Genomic_DNA"/>
</dbReference>
<organism evidence="6 7">
    <name type="scientific">Pieris macdunnoughi</name>
    <dbReference type="NCBI Taxonomy" id="345717"/>
    <lineage>
        <taxon>Eukaryota</taxon>
        <taxon>Metazoa</taxon>
        <taxon>Ecdysozoa</taxon>
        <taxon>Arthropoda</taxon>
        <taxon>Hexapoda</taxon>
        <taxon>Insecta</taxon>
        <taxon>Pterygota</taxon>
        <taxon>Neoptera</taxon>
        <taxon>Endopterygota</taxon>
        <taxon>Lepidoptera</taxon>
        <taxon>Glossata</taxon>
        <taxon>Ditrysia</taxon>
        <taxon>Papilionoidea</taxon>
        <taxon>Pieridae</taxon>
        <taxon>Pierinae</taxon>
        <taxon>Pieris</taxon>
    </lineage>
</organism>
<accession>A0A821XTZ4</accession>
<keyword evidence="2 4" id="KW-0863">Zinc-finger</keyword>
<evidence type="ECO:0000313" key="6">
    <source>
        <dbReference type="EMBL" id="CAF4947327.1"/>
    </source>
</evidence>
<feature type="domain" description="BED-type" evidence="5">
    <location>
        <begin position="3"/>
        <end position="54"/>
    </location>
</feature>
<gene>
    <name evidence="6" type="ORF">PMACD_LOCUS15311</name>
</gene>
<dbReference type="SMART" id="SM00614">
    <property type="entry name" value="ZnF_BED"/>
    <property type="match status" value="1"/>
</dbReference>
<dbReference type="PROSITE" id="PS50808">
    <property type="entry name" value="ZF_BED"/>
    <property type="match status" value="1"/>
</dbReference>
<keyword evidence="7" id="KW-1185">Reference proteome</keyword>
<dbReference type="AlphaFoldDB" id="A0A821XTZ4"/>
<evidence type="ECO:0000256" key="1">
    <source>
        <dbReference type="ARBA" id="ARBA00022723"/>
    </source>
</evidence>
<evidence type="ECO:0000256" key="2">
    <source>
        <dbReference type="ARBA" id="ARBA00022771"/>
    </source>
</evidence>
<comment type="caution">
    <text evidence="6">The sequence shown here is derived from an EMBL/GenBank/DDBJ whole genome shotgun (WGS) entry which is preliminary data.</text>
</comment>
<dbReference type="GO" id="GO:0008270">
    <property type="term" value="F:zinc ion binding"/>
    <property type="evidence" value="ECO:0007669"/>
    <property type="project" value="UniProtKB-KW"/>
</dbReference>
<keyword evidence="1" id="KW-0479">Metal-binding</keyword>
<evidence type="ECO:0000259" key="5">
    <source>
        <dbReference type="PROSITE" id="PS50808"/>
    </source>
</evidence>
<evidence type="ECO:0000256" key="4">
    <source>
        <dbReference type="PROSITE-ProRule" id="PRU00027"/>
    </source>
</evidence>
<name>A0A821XTZ4_9NEOP</name>
<dbReference type="Proteomes" id="UP000663880">
    <property type="component" value="Unassembled WGS sequence"/>
</dbReference>
<dbReference type="InterPro" id="IPR003656">
    <property type="entry name" value="Znf_BED"/>
</dbReference>
<dbReference type="SUPFAM" id="SSF57667">
    <property type="entry name" value="beta-beta-alpha zinc fingers"/>
    <property type="match status" value="1"/>
</dbReference>
<proteinExistence type="predicted"/>
<evidence type="ECO:0000313" key="7">
    <source>
        <dbReference type="Proteomes" id="UP000663880"/>
    </source>
</evidence>